<gene>
    <name evidence="6" type="ORF">UFOPK3268_00893</name>
    <name evidence="7" type="ORF">UFOPK3752_01261</name>
    <name evidence="8" type="ORF">UFOPK4150_01981</name>
</gene>
<keyword evidence="2" id="KW-0238">DNA-binding</keyword>
<dbReference type="Gene3D" id="1.10.10.60">
    <property type="entry name" value="Homeodomain-like"/>
    <property type="match status" value="1"/>
</dbReference>
<dbReference type="InterPro" id="IPR011075">
    <property type="entry name" value="TetR_C"/>
</dbReference>
<dbReference type="InterPro" id="IPR023772">
    <property type="entry name" value="DNA-bd_HTH_TetR-type_CS"/>
</dbReference>
<dbReference type="Pfam" id="PF00440">
    <property type="entry name" value="TetR_N"/>
    <property type="match status" value="1"/>
</dbReference>
<evidence type="ECO:0000256" key="2">
    <source>
        <dbReference type="ARBA" id="ARBA00023125"/>
    </source>
</evidence>
<evidence type="ECO:0000256" key="4">
    <source>
        <dbReference type="SAM" id="MobiDB-lite"/>
    </source>
</evidence>
<keyword evidence="1" id="KW-0805">Transcription regulation</keyword>
<dbReference type="EMBL" id="CAFBND010000046">
    <property type="protein sequence ID" value="CAB4944399.1"/>
    <property type="molecule type" value="Genomic_DNA"/>
</dbReference>
<evidence type="ECO:0000256" key="1">
    <source>
        <dbReference type="ARBA" id="ARBA00023015"/>
    </source>
</evidence>
<dbReference type="Gene3D" id="1.10.357.10">
    <property type="entry name" value="Tetracycline Repressor, domain 2"/>
    <property type="match status" value="1"/>
</dbReference>
<dbReference type="AlphaFoldDB" id="A0A6J7BW93"/>
<dbReference type="InterPro" id="IPR009057">
    <property type="entry name" value="Homeodomain-like_sf"/>
</dbReference>
<dbReference type="SUPFAM" id="SSF46689">
    <property type="entry name" value="Homeodomain-like"/>
    <property type="match status" value="1"/>
</dbReference>
<evidence type="ECO:0000313" key="6">
    <source>
        <dbReference type="EMBL" id="CAB4849966.1"/>
    </source>
</evidence>
<protein>
    <submittedName>
        <fullName evidence="6">Unannotated protein</fullName>
    </submittedName>
</protein>
<dbReference type="EMBL" id="CAFBPU010000052">
    <property type="protein sequence ID" value="CAB5038271.1"/>
    <property type="molecule type" value="Genomic_DNA"/>
</dbReference>
<dbReference type="GO" id="GO:0003700">
    <property type="term" value="F:DNA-binding transcription factor activity"/>
    <property type="evidence" value="ECO:0007669"/>
    <property type="project" value="TreeGrafter"/>
</dbReference>
<evidence type="ECO:0000313" key="8">
    <source>
        <dbReference type="EMBL" id="CAB5038271.1"/>
    </source>
</evidence>
<feature type="region of interest" description="Disordered" evidence="4">
    <location>
        <begin position="1"/>
        <end position="23"/>
    </location>
</feature>
<accession>A0A6J7BW93</accession>
<feature type="domain" description="HTH tetR-type" evidence="5">
    <location>
        <begin position="22"/>
        <end position="82"/>
    </location>
</feature>
<sequence length="210" mass="23104">MSVSATVSRDEETRRPGRPRDERADRAIISATLELLSEVGPTGLSVEEVATRAGVGKATIYRRFATKDDLIVEALASFNEALPTGPPEGSTREVLVSTVEGWWERHPESQEGRIFPRIFAYAKANPRMFCSFYDQVIEPRRDVFRAIITRGVTRAELRPDTDVELLTTLIISSTLYTLQVRASGRDAAPGSGPAHFVDAAIAGFLPRITS</sequence>
<reference evidence="6" key="1">
    <citation type="submission" date="2020-05" db="EMBL/GenBank/DDBJ databases">
        <authorList>
            <person name="Chiriac C."/>
            <person name="Salcher M."/>
            <person name="Ghai R."/>
            <person name="Kavagutti S V."/>
        </authorList>
    </citation>
    <scope>NUCLEOTIDE SEQUENCE</scope>
</reference>
<feature type="compositionally biased region" description="Basic and acidic residues" evidence="4">
    <location>
        <begin position="8"/>
        <end position="23"/>
    </location>
</feature>
<dbReference type="PANTHER" id="PTHR30055">
    <property type="entry name" value="HTH-TYPE TRANSCRIPTIONAL REGULATOR RUTR"/>
    <property type="match status" value="1"/>
</dbReference>
<dbReference type="PANTHER" id="PTHR30055:SF148">
    <property type="entry name" value="TETR-FAMILY TRANSCRIPTIONAL REGULATOR"/>
    <property type="match status" value="1"/>
</dbReference>
<dbReference type="GO" id="GO:0000976">
    <property type="term" value="F:transcription cis-regulatory region binding"/>
    <property type="evidence" value="ECO:0007669"/>
    <property type="project" value="TreeGrafter"/>
</dbReference>
<dbReference type="InterPro" id="IPR036271">
    <property type="entry name" value="Tet_transcr_reg_TetR-rel_C_sf"/>
</dbReference>
<evidence type="ECO:0000256" key="3">
    <source>
        <dbReference type="ARBA" id="ARBA00023163"/>
    </source>
</evidence>
<dbReference type="SUPFAM" id="SSF48498">
    <property type="entry name" value="Tetracyclin repressor-like, C-terminal domain"/>
    <property type="match status" value="1"/>
</dbReference>
<organism evidence="6">
    <name type="scientific">freshwater metagenome</name>
    <dbReference type="NCBI Taxonomy" id="449393"/>
    <lineage>
        <taxon>unclassified sequences</taxon>
        <taxon>metagenomes</taxon>
        <taxon>ecological metagenomes</taxon>
    </lineage>
</organism>
<keyword evidence="3" id="KW-0804">Transcription</keyword>
<dbReference type="PROSITE" id="PS01081">
    <property type="entry name" value="HTH_TETR_1"/>
    <property type="match status" value="1"/>
</dbReference>
<evidence type="ECO:0000259" key="5">
    <source>
        <dbReference type="PROSITE" id="PS50977"/>
    </source>
</evidence>
<dbReference type="PROSITE" id="PS50977">
    <property type="entry name" value="HTH_TETR_2"/>
    <property type="match status" value="1"/>
</dbReference>
<name>A0A6J7BW93_9ZZZZ</name>
<dbReference type="InterPro" id="IPR001647">
    <property type="entry name" value="HTH_TetR"/>
</dbReference>
<dbReference type="InterPro" id="IPR050109">
    <property type="entry name" value="HTH-type_TetR-like_transc_reg"/>
</dbReference>
<proteinExistence type="predicted"/>
<dbReference type="EMBL" id="CAFBIZ010000103">
    <property type="protein sequence ID" value="CAB4849966.1"/>
    <property type="molecule type" value="Genomic_DNA"/>
</dbReference>
<dbReference type="Pfam" id="PF16859">
    <property type="entry name" value="TetR_C_11"/>
    <property type="match status" value="1"/>
</dbReference>
<evidence type="ECO:0000313" key="7">
    <source>
        <dbReference type="EMBL" id="CAB4944399.1"/>
    </source>
</evidence>
<dbReference type="PRINTS" id="PR00455">
    <property type="entry name" value="HTHTETR"/>
</dbReference>